<evidence type="ECO:0000259" key="1">
    <source>
        <dbReference type="PROSITE" id="PS50011"/>
    </source>
</evidence>
<proteinExistence type="predicted"/>
<dbReference type="PANTHER" id="PTHR44167">
    <property type="entry name" value="OVARIAN-SPECIFIC SERINE/THREONINE-PROTEIN KINASE LOK-RELATED"/>
    <property type="match status" value="1"/>
</dbReference>
<keyword evidence="3" id="KW-1185">Reference proteome</keyword>
<dbReference type="Gene3D" id="1.10.510.10">
    <property type="entry name" value="Transferase(Phosphotransferase) domain 1"/>
    <property type="match status" value="1"/>
</dbReference>
<dbReference type="PROSITE" id="PS50011">
    <property type="entry name" value="PROTEIN_KINASE_DOM"/>
    <property type="match status" value="1"/>
</dbReference>
<dbReference type="PANTHER" id="PTHR44167:SF24">
    <property type="entry name" value="SERINE_THREONINE-PROTEIN KINASE CHK2"/>
    <property type="match status" value="1"/>
</dbReference>
<dbReference type="SUPFAM" id="SSF56112">
    <property type="entry name" value="Protein kinase-like (PK-like)"/>
    <property type="match status" value="1"/>
</dbReference>
<dbReference type="GO" id="GO:0044773">
    <property type="term" value="P:mitotic DNA damage checkpoint signaling"/>
    <property type="evidence" value="ECO:0007669"/>
    <property type="project" value="TreeGrafter"/>
</dbReference>
<comment type="caution">
    <text evidence="2">The sequence shown here is derived from an EMBL/GenBank/DDBJ whole genome shotgun (WGS) entry which is preliminary data.</text>
</comment>
<evidence type="ECO:0000313" key="3">
    <source>
        <dbReference type="Proteomes" id="UP000243217"/>
    </source>
</evidence>
<evidence type="ECO:0000313" key="2">
    <source>
        <dbReference type="EMBL" id="OQR93304.1"/>
    </source>
</evidence>
<feature type="domain" description="Protein kinase" evidence="1">
    <location>
        <begin position="1"/>
        <end position="143"/>
    </location>
</feature>
<name>A0A1V9Z5L7_9STRA</name>
<dbReference type="OrthoDB" id="5979581at2759"/>
<dbReference type="InterPro" id="IPR000719">
    <property type="entry name" value="Prot_kinase_dom"/>
</dbReference>
<dbReference type="GO" id="GO:0005634">
    <property type="term" value="C:nucleus"/>
    <property type="evidence" value="ECO:0007669"/>
    <property type="project" value="TreeGrafter"/>
</dbReference>
<dbReference type="EMBL" id="JNBS01002264">
    <property type="protein sequence ID" value="OQR93304.1"/>
    <property type="molecule type" value="Genomic_DNA"/>
</dbReference>
<accession>A0A1V9Z5L7</accession>
<dbReference type="Pfam" id="PF00069">
    <property type="entry name" value="Pkinase"/>
    <property type="match status" value="1"/>
</dbReference>
<dbReference type="InterPro" id="IPR011009">
    <property type="entry name" value="Kinase-like_dom_sf"/>
</dbReference>
<dbReference type="GO" id="GO:0004674">
    <property type="term" value="F:protein serine/threonine kinase activity"/>
    <property type="evidence" value="ECO:0007669"/>
    <property type="project" value="TreeGrafter"/>
</dbReference>
<dbReference type="STRING" id="74557.A0A1V9Z5L7"/>
<sequence length="143" mass="16102">MHRDIKLENVVVSAIGGSVLTVKLANFASAPTLLRTKGYMAPEIRPKKLYDHSIDIWSLGITKHTVLIGKVPSNGKLTIYRLSPVGKDFLMQMLQKDPQTAKQLLGHFWFMDHSTLTQFVKLLLSICQEKALIRKSLMSCHLT</sequence>
<dbReference type="GO" id="GO:0005524">
    <property type="term" value="F:ATP binding"/>
    <property type="evidence" value="ECO:0007669"/>
    <property type="project" value="InterPro"/>
</dbReference>
<dbReference type="Proteomes" id="UP000243217">
    <property type="component" value="Unassembled WGS sequence"/>
</dbReference>
<protein>
    <recommendedName>
        <fullName evidence="1">Protein kinase domain-containing protein</fullName>
    </recommendedName>
</protein>
<reference evidence="2 3" key="1">
    <citation type="journal article" date="2014" name="Genome Biol. Evol.">
        <title>The secreted proteins of Achlya hypogyna and Thraustotheca clavata identify the ancestral oomycete secretome and reveal gene acquisitions by horizontal gene transfer.</title>
        <authorList>
            <person name="Misner I."/>
            <person name="Blouin N."/>
            <person name="Leonard G."/>
            <person name="Richards T.A."/>
            <person name="Lane C.E."/>
        </authorList>
    </citation>
    <scope>NUCLEOTIDE SEQUENCE [LARGE SCALE GENOMIC DNA]</scope>
    <source>
        <strain evidence="2 3">ATCC 34112</strain>
    </source>
</reference>
<gene>
    <name evidence="2" type="ORF">THRCLA_22318</name>
</gene>
<organism evidence="2 3">
    <name type="scientific">Thraustotheca clavata</name>
    <dbReference type="NCBI Taxonomy" id="74557"/>
    <lineage>
        <taxon>Eukaryota</taxon>
        <taxon>Sar</taxon>
        <taxon>Stramenopiles</taxon>
        <taxon>Oomycota</taxon>
        <taxon>Saprolegniomycetes</taxon>
        <taxon>Saprolegniales</taxon>
        <taxon>Achlyaceae</taxon>
        <taxon>Thraustotheca</taxon>
    </lineage>
</organism>
<dbReference type="AlphaFoldDB" id="A0A1V9Z5L7"/>